<dbReference type="NCBIfam" id="TIGR01128">
    <property type="entry name" value="holA"/>
    <property type="match status" value="1"/>
</dbReference>
<dbReference type="Gene3D" id="3.40.50.300">
    <property type="entry name" value="P-loop containing nucleotide triphosphate hydrolases"/>
    <property type="match status" value="1"/>
</dbReference>
<keyword evidence="4" id="KW-0548">Nucleotidyltransferase</keyword>
<dbReference type="Pfam" id="PF14840">
    <property type="entry name" value="DNA_pol3_delt_C"/>
    <property type="match status" value="1"/>
</dbReference>
<evidence type="ECO:0000259" key="10">
    <source>
        <dbReference type="Pfam" id="PF06144"/>
    </source>
</evidence>
<dbReference type="EC" id="2.7.7.7" evidence="1 9"/>
<organism evidence="12 13">
    <name type="scientific">Pseudaeromonas paramecii</name>
    <dbReference type="NCBI Taxonomy" id="2138166"/>
    <lineage>
        <taxon>Bacteria</taxon>
        <taxon>Pseudomonadati</taxon>
        <taxon>Pseudomonadota</taxon>
        <taxon>Gammaproteobacteria</taxon>
        <taxon>Aeromonadales</taxon>
        <taxon>Aeromonadaceae</taxon>
        <taxon>Pseudaeromonas</taxon>
    </lineage>
</organism>
<dbReference type="SUPFAM" id="SSF52540">
    <property type="entry name" value="P-loop containing nucleoside triphosphate hydrolases"/>
    <property type="match status" value="1"/>
</dbReference>
<dbReference type="EMBL" id="BAABFC010000014">
    <property type="protein sequence ID" value="GAA4500464.1"/>
    <property type="molecule type" value="Genomic_DNA"/>
</dbReference>
<dbReference type="Proteomes" id="UP001501321">
    <property type="component" value="Unassembled WGS sequence"/>
</dbReference>
<evidence type="ECO:0000259" key="11">
    <source>
        <dbReference type="Pfam" id="PF14840"/>
    </source>
</evidence>
<feature type="domain" description="DNA polymerase III subunit delta C-terminal" evidence="11">
    <location>
        <begin position="212"/>
        <end position="328"/>
    </location>
</feature>
<accession>A0ABP8QBF0</accession>
<comment type="caution">
    <text evidence="12">The sequence shown here is derived from an EMBL/GenBank/DDBJ whole genome shotgun (WGS) entry which is preliminary data.</text>
</comment>
<dbReference type="InterPro" id="IPR008921">
    <property type="entry name" value="DNA_pol3_clamp-load_cplx_C"/>
</dbReference>
<dbReference type="InterPro" id="IPR005790">
    <property type="entry name" value="DNA_polIII_delta"/>
</dbReference>
<evidence type="ECO:0000313" key="13">
    <source>
        <dbReference type="Proteomes" id="UP001501321"/>
    </source>
</evidence>
<dbReference type="InterPro" id="IPR027417">
    <property type="entry name" value="P-loop_NTPase"/>
</dbReference>
<comment type="catalytic activity">
    <reaction evidence="8">
        <text>DNA(n) + a 2'-deoxyribonucleoside 5'-triphosphate = DNA(n+1) + diphosphate</text>
        <dbReference type="Rhea" id="RHEA:22508"/>
        <dbReference type="Rhea" id="RHEA-COMP:17339"/>
        <dbReference type="Rhea" id="RHEA-COMP:17340"/>
        <dbReference type="ChEBI" id="CHEBI:33019"/>
        <dbReference type="ChEBI" id="CHEBI:61560"/>
        <dbReference type="ChEBI" id="CHEBI:173112"/>
        <dbReference type="EC" id="2.7.7.7"/>
    </reaction>
</comment>
<reference evidence="13" key="1">
    <citation type="journal article" date="2019" name="Int. J. Syst. Evol. Microbiol.">
        <title>The Global Catalogue of Microorganisms (GCM) 10K type strain sequencing project: providing services to taxonomists for standard genome sequencing and annotation.</title>
        <authorList>
            <consortium name="The Broad Institute Genomics Platform"/>
            <consortium name="The Broad Institute Genome Sequencing Center for Infectious Disease"/>
            <person name="Wu L."/>
            <person name="Ma J."/>
        </authorList>
    </citation>
    <scope>NUCLEOTIDE SEQUENCE [LARGE SCALE GENOMIC DNA]</scope>
    <source>
        <strain evidence="13">JCM 32226</strain>
    </source>
</reference>
<name>A0ABP8QBF0_9GAMM</name>
<dbReference type="Pfam" id="PF06144">
    <property type="entry name" value="DNA_pol3_delta"/>
    <property type="match status" value="1"/>
</dbReference>
<keyword evidence="6" id="KW-0239">DNA-directed DNA polymerase</keyword>
<evidence type="ECO:0000256" key="3">
    <source>
        <dbReference type="ARBA" id="ARBA00022679"/>
    </source>
</evidence>
<dbReference type="PANTHER" id="PTHR34388:SF1">
    <property type="entry name" value="DNA POLYMERASE III SUBUNIT DELTA"/>
    <property type="match status" value="1"/>
</dbReference>
<comment type="similarity">
    <text evidence="7">Belongs to the DNA polymerase HolA subunit family.</text>
</comment>
<evidence type="ECO:0000256" key="4">
    <source>
        <dbReference type="ARBA" id="ARBA00022695"/>
    </source>
</evidence>
<evidence type="ECO:0000256" key="8">
    <source>
        <dbReference type="ARBA" id="ARBA00049244"/>
    </source>
</evidence>
<evidence type="ECO:0000256" key="6">
    <source>
        <dbReference type="ARBA" id="ARBA00022932"/>
    </source>
</evidence>
<evidence type="ECO:0000256" key="7">
    <source>
        <dbReference type="ARBA" id="ARBA00034754"/>
    </source>
</evidence>
<dbReference type="RefSeq" id="WP_345013071.1">
    <property type="nucleotide sequence ID" value="NZ_BAABFC010000014.1"/>
</dbReference>
<keyword evidence="5" id="KW-0235">DNA replication</keyword>
<evidence type="ECO:0000256" key="2">
    <source>
        <dbReference type="ARBA" id="ARBA00017703"/>
    </source>
</evidence>
<dbReference type="InterPro" id="IPR010372">
    <property type="entry name" value="DNA_pol3_delta_N"/>
</dbReference>
<sequence length="347" mass="39039">MRLYPEQVADHLKKGLAPCYLVFGDDPLIKLETLDRLRHTAAEQGFTERHCFATDDGLDWSLLLETCQALSLFASRQIIELELGAKPPKEWAERIRELQERLHPDLLLLLHGPRLSAAQSKSKWFEALSRLGVYVPVATPEAKQFPRWMQQRAQQSGLQLQPEALQLMCHAFEGNLLAAAQELEKLALLGLPQPISLAVLQENITQHNHFTPFQLIDALLAGKVNRGSRILQQLREEGVEAGLLAWTLAREIEQLLGLQLAARQGQSLAQLFAQARIWQSRQALYQQALQRLPLPKLRQLLHGASELNRLLGRFEQESAWLLLQALCLGFKDANALPPCLLSAPEAP</sequence>
<proteinExistence type="inferred from homology"/>
<dbReference type="SUPFAM" id="SSF48019">
    <property type="entry name" value="post-AAA+ oligomerization domain-like"/>
    <property type="match status" value="1"/>
</dbReference>
<dbReference type="InterPro" id="IPR032780">
    <property type="entry name" value="DNA_pol3_delt_C"/>
</dbReference>
<dbReference type="PANTHER" id="PTHR34388">
    <property type="entry name" value="DNA POLYMERASE III SUBUNIT DELTA"/>
    <property type="match status" value="1"/>
</dbReference>
<evidence type="ECO:0000256" key="1">
    <source>
        <dbReference type="ARBA" id="ARBA00012417"/>
    </source>
</evidence>
<dbReference type="CDD" id="cd18138">
    <property type="entry name" value="HLD_clamp_pol_III_delta"/>
    <property type="match status" value="1"/>
</dbReference>
<feature type="domain" description="DNA polymerase III delta N-terminal" evidence="10">
    <location>
        <begin position="20"/>
        <end position="135"/>
    </location>
</feature>
<dbReference type="Gene3D" id="1.10.8.60">
    <property type="match status" value="1"/>
</dbReference>
<dbReference type="Gene3D" id="1.20.272.10">
    <property type="match status" value="1"/>
</dbReference>
<evidence type="ECO:0000256" key="9">
    <source>
        <dbReference type="NCBIfam" id="TIGR01128"/>
    </source>
</evidence>
<keyword evidence="3" id="KW-0808">Transferase</keyword>
<keyword evidence="13" id="KW-1185">Reference proteome</keyword>
<protein>
    <recommendedName>
        <fullName evidence="2 9">DNA polymerase III subunit delta</fullName>
        <ecNumber evidence="1 9">2.7.7.7</ecNumber>
    </recommendedName>
</protein>
<evidence type="ECO:0000256" key="5">
    <source>
        <dbReference type="ARBA" id="ARBA00022705"/>
    </source>
</evidence>
<gene>
    <name evidence="12" type="primary">holA</name>
    <name evidence="12" type="ORF">GCM10023095_22290</name>
</gene>
<evidence type="ECO:0000313" key="12">
    <source>
        <dbReference type="EMBL" id="GAA4500464.1"/>
    </source>
</evidence>